<evidence type="ECO:0000313" key="1">
    <source>
        <dbReference type="EMBL" id="PSN90411.1"/>
    </source>
</evidence>
<proteinExistence type="predicted"/>
<organism evidence="1 2">
    <name type="scientific">Candidatus Marsarchaeota G2 archaeon OSP_D</name>
    <dbReference type="NCBI Taxonomy" id="1978157"/>
    <lineage>
        <taxon>Archaea</taxon>
        <taxon>Candidatus Marsarchaeota</taxon>
        <taxon>Candidatus Marsarchaeota group 2</taxon>
    </lineage>
</organism>
<sequence length="264" mass="29117">MEGSNHTGGSKVNDAWSGFSLRFASTTQLYQVLKPLTSINTTLVVSLRDDFLEAKCISPSHVSMAILVIPKEAFAEYSVNGQTSFAFELEGLLTALRTVGESWIRLFSEGEPSDAGGILAAEFREGSMRWGLDSPATPIPDLRVEFDVESLLLLDELRDQVAHAYSGGCSRVTFNTRGDAFSVGCAGLMKRFSPIWIRYKTDAVDVSYSLAELRSMLITSRNLRVVRVSFGNDKPLSLHYTVPLNYTLRAATIKYFLAPEQPAE</sequence>
<dbReference type="SUPFAM" id="SSF55979">
    <property type="entry name" value="DNA clamp"/>
    <property type="match status" value="2"/>
</dbReference>
<comment type="caution">
    <text evidence="1">The sequence shown here is derived from an EMBL/GenBank/DDBJ whole genome shotgun (WGS) entry which is preliminary data.</text>
</comment>
<dbReference type="Proteomes" id="UP000240322">
    <property type="component" value="Unassembled WGS sequence"/>
</dbReference>
<dbReference type="Gene3D" id="3.70.10.10">
    <property type="match status" value="1"/>
</dbReference>
<protein>
    <recommendedName>
        <fullName evidence="3">Proliferating cell nuclear antigen PCNA N-terminal domain-containing protein</fullName>
    </recommendedName>
</protein>
<dbReference type="InterPro" id="IPR046938">
    <property type="entry name" value="DNA_clamp_sf"/>
</dbReference>
<gene>
    <name evidence="1" type="ORF">B9Q03_06880</name>
</gene>
<name>A0A2R6AVJ7_9ARCH</name>
<accession>A0A2R6AVJ7</accession>
<dbReference type="AlphaFoldDB" id="A0A2R6AVJ7"/>
<dbReference type="EMBL" id="NEXE01000061">
    <property type="protein sequence ID" value="PSN90411.1"/>
    <property type="molecule type" value="Genomic_DNA"/>
</dbReference>
<reference evidence="1 2" key="1">
    <citation type="submission" date="2017-04" db="EMBL/GenBank/DDBJ databases">
        <title>Novel microbial lineages endemic to geothermal iron-oxide mats fill important gaps in the evolutionary history of Archaea.</title>
        <authorList>
            <person name="Jay Z.J."/>
            <person name="Beam J.P."/>
            <person name="Dlakic M."/>
            <person name="Rusch D.B."/>
            <person name="Kozubal M.A."/>
            <person name="Inskeep W.P."/>
        </authorList>
    </citation>
    <scope>NUCLEOTIDE SEQUENCE [LARGE SCALE GENOMIC DNA]</scope>
    <source>
        <strain evidence="1">OSP_D</strain>
    </source>
</reference>
<evidence type="ECO:0008006" key="3">
    <source>
        <dbReference type="Google" id="ProtNLM"/>
    </source>
</evidence>
<evidence type="ECO:0000313" key="2">
    <source>
        <dbReference type="Proteomes" id="UP000240322"/>
    </source>
</evidence>